<keyword evidence="2" id="KW-0805">Transcription regulation</keyword>
<dbReference type="InterPro" id="IPR036388">
    <property type="entry name" value="WH-like_DNA-bd_sf"/>
</dbReference>
<dbReference type="Gene3D" id="3.40.190.290">
    <property type="match status" value="1"/>
</dbReference>
<dbReference type="SUPFAM" id="SSF53850">
    <property type="entry name" value="Periplasmic binding protein-like II"/>
    <property type="match status" value="1"/>
</dbReference>
<dbReference type="CDD" id="cd05466">
    <property type="entry name" value="PBP2_LTTR_substrate"/>
    <property type="match status" value="1"/>
</dbReference>
<dbReference type="Pfam" id="PF00126">
    <property type="entry name" value="HTH_1"/>
    <property type="match status" value="1"/>
</dbReference>
<gene>
    <name evidence="6" type="ORF">ACFOZ1_09505</name>
</gene>
<organism evidence="6 7">
    <name type="scientific">Gracilibacillus marinus</name>
    <dbReference type="NCBI Taxonomy" id="630535"/>
    <lineage>
        <taxon>Bacteria</taxon>
        <taxon>Bacillati</taxon>
        <taxon>Bacillota</taxon>
        <taxon>Bacilli</taxon>
        <taxon>Bacillales</taxon>
        <taxon>Bacillaceae</taxon>
        <taxon>Gracilibacillus</taxon>
    </lineage>
</organism>
<dbReference type="Gene3D" id="1.10.10.10">
    <property type="entry name" value="Winged helix-like DNA-binding domain superfamily/Winged helix DNA-binding domain"/>
    <property type="match status" value="1"/>
</dbReference>
<evidence type="ECO:0000313" key="7">
    <source>
        <dbReference type="Proteomes" id="UP001595880"/>
    </source>
</evidence>
<dbReference type="InterPro" id="IPR000847">
    <property type="entry name" value="LysR_HTH_N"/>
</dbReference>
<dbReference type="Pfam" id="PF03466">
    <property type="entry name" value="LysR_substrate"/>
    <property type="match status" value="1"/>
</dbReference>
<dbReference type="RefSeq" id="WP_390198770.1">
    <property type="nucleotide sequence ID" value="NZ_JBHSDV010000002.1"/>
</dbReference>
<dbReference type="PANTHER" id="PTHR30126">
    <property type="entry name" value="HTH-TYPE TRANSCRIPTIONAL REGULATOR"/>
    <property type="match status" value="1"/>
</dbReference>
<protein>
    <submittedName>
        <fullName evidence="6">LysR family transcriptional regulator</fullName>
    </submittedName>
</protein>
<reference evidence="7" key="1">
    <citation type="journal article" date="2019" name="Int. J. Syst. Evol. Microbiol.">
        <title>The Global Catalogue of Microorganisms (GCM) 10K type strain sequencing project: providing services to taxonomists for standard genome sequencing and annotation.</title>
        <authorList>
            <consortium name="The Broad Institute Genomics Platform"/>
            <consortium name="The Broad Institute Genome Sequencing Center for Infectious Disease"/>
            <person name="Wu L."/>
            <person name="Ma J."/>
        </authorList>
    </citation>
    <scope>NUCLEOTIDE SEQUENCE [LARGE SCALE GENOMIC DNA]</scope>
    <source>
        <strain evidence="7">KACC 14058</strain>
    </source>
</reference>
<evidence type="ECO:0000256" key="2">
    <source>
        <dbReference type="ARBA" id="ARBA00023015"/>
    </source>
</evidence>
<accession>A0ABV8VU87</accession>
<dbReference type="PANTHER" id="PTHR30126:SF64">
    <property type="entry name" value="HTH-TYPE TRANSCRIPTIONAL REGULATOR CITR"/>
    <property type="match status" value="1"/>
</dbReference>
<comment type="similarity">
    <text evidence="1">Belongs to the LysR transcriptional regulatory family.</text>
</comment>
<proteinExistence type="inferred from homology"/>
<evidence type="ECO:0000256" key="1">
    <source>
        <dbReference type="ARBA" id="ARBA00009437"/>
    </source>
</evidence>
<dbReference type="Proteomes" id="UP001595880">
    <property type="component" value="Unassembled WGS sequence"/>
</dbReference>
<dbReference type="InterPro" id="IPR036390">
    <property type="entry name" value="WH_DNA-bd_sf"/>
</dbReference>
<evidence type="ECO:0000256" key="3">
    <source>
        <dbReference type="ARBA" id="ARBA00023125"/>
    </source>
</evidence>
<name>A0ABV8VU87_9BACI</name>
<evidence type="ECO:0000259" key="5">
    <source>
        <dbReference type="PROSITE" id="PS50931"/>
    </source>
</evidence>
<feature type="domain" description="HTH lysR-type" evidence="5">
    <location>
        <begin position="1"/>
        <end position="60"/>
    </location>
</feature>
<keyword evidence="4" id="KW-0804">Transcription</keyword>
<sequence>MVNKLDLYRIFIIVGQHESFSKAAKHLYMTQSAVSQAMKQLEKELDTRLFTRNQKGVSLTDEGALLFDYVYSAINLIRTGEEKILEFKNLTAGELKIGVGDTISKYFLLSYLETFHNNYPKIRFKLVNGTTTEVTALLKSGDVDVIVCNFPLKDPTLEQLPCMEIQDIFVCGEVYKQKIKEPLAMKALNELPLIFLEPNSNSRHYVEDFLLSKGIKLEPEFELGSYDLLLEFAKINLGIACVTREFSKEYLQKGIVHEIQMKDQIPPRNVGVAYLKSVPLSPASKKFVEVIQEGQNESC</sequence>
<keyword evidence="3" id="KW-0238">DNA-binding</keyword>
<evidence type="ECO:0000256" key="4">
    <source>
        <dbReference type="ARBA" id="ARBA00023163"/>
    </source>
</evidence>
<keyword evidence="7" id="KW-1185">Reference proteome</keyword>
<dbReference type="SUPFAM" id="SSF46785">
    <property type="entry name" value="Winged helix' DNA-binding domain"/>
    <property type="match status" value="1"/>
</dbReference>
<evidence type="ECO:0000313" key="6">
    <source>
        <dbReference type="EMBL" id="MFC4388042.1"/>
    </source>
</evidence>
<dbReference type="InterPro" id="IPR005119">
    <property type="entry name" value="LysR_subst-bd"/>
</dbReference>
<dbReference type="PRINTS" id="PR00039">
    <property type="entry name" value="HTHLYSR"/>
</dbReference>
<dbReference type="PROSITE" id="PS50931">
    <property type="entry name" value="HTH_LYSR"/>
    <property type="match status" value="1"/>
</dbReference>
<comment type="caution">
    <text evidence="6">The sequence shown here is derived from an EMBL/GenBank/DDBJ whole genome shotgun (WGS) entry which is preliminary data.</text>
</comment>
<dbReference type="EMBL" id="JBHSDV010000002">
    <property type="protein sequence ID" value="MFC4388042.1"/>
    <property type="molecule type" value="Genomic_DNA"/>
</dbReference>